<dbReference type="AlphaFoldDB" id="A0A3N1CUC1"/>
<dbReference type="InterPro" id="IPR039564">
    <property type="entry name" value="Peptidase_C39-like"/>
</dbReference>
<evidence type="ECO:0000313" key="3">
    <source>
        <dbReference type="Proteomes" id="UP000272400"/>
    </source>
</evidence>
<dbReference type="Gene3D" id="3.90.70.10">
    <property type="entry name" value="Cysteine proteinases"/>
    <property type="match status" value="1"/>
</dbReference>
<protein>
    <submittedName>
        <fullName evidence="2">Peptidase C39-like protein</fullName>
    </submittedName>
</protein>
<evidence type="ECO:0000313" key="2">
    <source>
        <dbReference type="EMBL" id="ROO84887.1"/>
    </source>
</evidence>
<name>A0A3N1CUC1_9ACTN</name>
<evidence type="ECO:0000259" key="1">
    <source>
        <dbReference type="Pfam" id="PF13529"/>
    </source>
</evidence>
<sequence>MFDHQAVGSGASLGGARHRAVPALTQFATPGLIGSIVYGGRPAADDPGWAASGAPNQAEYGIWSRRWCGLTCLRMALLARDGQAPSLWELRTGALDHGVYEERDDGTVGPGLLYHPFVGYAAEHHGVEAEVITELTPRRLRAELDAGHLVIASVHVEIRRPDRPSPGRGGHLVLATGHPGDTVRFHNPSGHTPETVGAVLPAGIFDAFAAHRGISLHL</sequence>
<gene>
    <name evidence="2" type="ORF">EDD29_2416</name>
</gene>
<dbReference type="EMBL" id="RJKE01000001">
    <property type="protein sequence ID" value="ROO84887.1"/>
    <property type="molecule type" value="Genomic_DNA"/>
</dbReference>
<keyword evidence="3" id="KW-1185">Reference proteome</keyword>
<dbReference type="RefSeq" id="WP_246052729.1">
    <property type="nucleotide sequence ID" value="NZ_RJKE01000001.1"/>
</dbReference>
<comment type="caution">
    <text evidence="2">The sequence shown here is derived from an EMBL/GenBank/DDBJ whole genome shotgun (WGS) entry which is preliminary data.</text>
</comment>
<feature type="domain" description="Peptidase C39-like" evidence="1">
    <location>
        <begin position="64"/>
        <end position="188"/>
    </location>
</feature>
<dbReference type="Pfam" id="PF13529">
    <property type="entry name" value="Peptidase_C39_2"/>
    <property type="match status" value="1"/>
</dbReference>
<reference evidence="2 3" key="1">
    <citation type="submission" date="2018-11" db="EMBL/GenBank/DDBJ databases">
        <title>Sequencing the genomes of 1000 actinobacteria strains.</title>
        <authorList>
            <person name="Klenk H.-P."/>
        </authorList>
    </citation>
    <scope>NUCLEOTIDE SEQUENCE [LARGE SCALE GENOMIC DNA]</scope>
    <source>
        <strain evidence="2 3">DSM 44254</strain>
    </source>
</reference>
<proteinExistence type="predicted"/>
<organism evidence="2 3">
    <name type="scientific">Actinocorallia herbida</name>
    <dbReference type="NCBI Taxonomy" id="58109"/>
    <lineage>
        <taxon>Bacteria</taxon>
        <taxon>Bacillati</taxon>
        <taxon>Actinomycetota</taxon>
        <taxon>Actinomycetes</taxon>
        <taxon>Streptosporangiales</taxon>
        <taxon>Thermomonosporaceae</taxon>
        <taxon>Actinocorallia</taxon>
    </lineage>
</organism>
<dbReference type="Proteomes" id="UP000272400">
    <property type="component" value="Unassembled WGS sequence"/>
</dbReference>
<accession>A0A3N1CUC1</accession>